<evidence type="ECO:0000256" key="1">
    <source>
        <dbReference type="SAM" id="Phobius"/>
    </source>
</evidence>
<name>A0A2P5BJH3_PARAD</name>
<evidence type="ECO:0008006" key="4">
    <source>
        <dbReference type="Google" id="ProtNLM"/>
    </source>
</evidence>
<gene>
    <name evidence="2" type="ORF">PanWU01x14_233450</name>
</gene>
<dbReference type="Proteomes" id="UP000237105">
    <property type="component" value="Unassembled WGS sequence"/>
</dbReference>
<dbReference type="OrthoDB" id="10560448at2759"/>
<keyword evidence="1" id="KW-0812">Transmembrane</keyword>
<evidence type="ECO:0000313" key="2">
    <source>
        <dbReference type="EMBL" id="PON48944.1"/>
    </source>
</evidence>
<reference evidence="3" key="1">
    <citation type="submission" date="2016-06" db="EMBL/GenBank/DDBJ databases">
        <title>Parallel loss of symbiosis genes in relatives of nitrogen-fixing non-legume Parasponia.</title>
        <authorList>
            <person name="Van Velzen R."/>
            <person name="Holmer R."/>
            <person name="Bu F."/>
            <person name="Rutten L."/>
            <person name="Van Zeijl A."/>
            <person name="Liu W."/>
            <person name="Santuari L."/>
            <person name="Cao Q."/>
            <person name="Sharma T."/>
            <person name="Shen D."/>
            <person name="Roswanjaya Y."/>
            <person name="Wardhani T."/>
            <person name="Kalhor M.S."/>
            <person name="Jansen J."/>
            <person name="Van den Hoogen J."/>
            <person name="Gungor B."/>
            <person name="Hartog M."/>
            <person name="Hontelez J."/>
            <person name="Verver J."/>
            <person name="Yang W.-C."/>
            <person name="Schijlen E."/>
            <person name="Repin R."/>
            <person name="Schilthuizen M."/>
            <person name="Schranz E."/>
            <person name="Heidstra R."/>
            <person name="Miyata K."/>
            <person name="Fedorova E."/>
            <person name="Kohlen W."/>
            <person name="Bisseling T."/>
            <person name="Smit S."/>
            <person name="Geurts R."/>
        </authorList>
    </citation>
    <scope>NUCLEOTIDE SEQUENCE [LARGE SCALE GENOMIC DNA]</scope>
    <source>
        <strain evidence="3">cv. WU1-14</strain>
    </source>
</reference>
<comment type="caution">
    <text evidence="2">The sequence shown here is derived from an EMBL/GenBank/DDBJ whole genome shotgun (WGS) entry which is preliminary data.</text>
</comment>
<dbReference type="EMBL" id="JXTB01000269">
    <property type="protein sequence ID" value="PON48944.1"/>
    <property type="molecule type" value="Genomic_DNA"/>
</dbReference>
<sequence>MTFSSKLSSTERTPLLPLPSPVFSAPLIKNFFLGTTISPSFPFPPASITTFLPLNSRVPSSLFDSATAGPTSMPSPKPTIGGGLTHTSTVSFTLLPLFFPTKAEDTFCESSSTALRALDLVTLTGFSSILFFFIMTFLLVSVFFLKFFFFFDLKSSYMSDSDSTSVPTNINVSFSGLNLTFFTFLATTTESISLSASPKPLIPVFSSS</sequence>
<proteinExistence type="predicted"/>
<keyword evidence="1" id="KW-0472">Membrane</keyword>
<organism evidence="2 3">
    <name type="scientific">Parasponia andersonii</name>
    <name type="common">Sponia andersonii</name>
    <dbReference type="NCBI Taxonomy" id="3476"/>
    <lineage>
        <taxon>Eukaryota</taxon>
        <taxon>Viridiplantae</taxon>
        <taxon>Streptophyta</taxon>
        <taxon>Embryophyta</taxon>
        <taxon>Tracheophyta</taxon>
        <taxon>Spermatophyta</taxon>
        <taxon>Magnoliopsida</taxon>
        <taxon>eudicotyledons</taxon>
        <taxon>Gunneridae</taxon>
        <taxon>Pentapetalae</taxon>
        <taxon>rosids</taxon>
        <taxon>fabids</taxon>
        <taxon>Rosales</taxon>
        <taxon>Cannabaceae</taxon>
        <taxon>Parasponia</taxon>
    </lineage>
</organism>
<keyword evidence="3" id="KW-1185">Reference proteome</keyword>
<evidence type="ECO:0000313" key="3">
    <source>
        <dbReference type="Proteomes" id="UP000237105"/>
    </source>
</evidence>
<feature type="non-terminal residue" evidence="2">
    <location>
        <position position="208"/>
    </location>
</feature>
<feature type="transmembrane region" description="Helical" evidence="1">
    <location>
        <begin position="129"/>
        <end position="151"/>
    </location>
</feature>
<dbReference type="AlphaFoldDB" id="A0A2P5BJH3"/>
<accession>A0A2P5BJH3</accession>
<protein>
    <recommendedName>
        <fullName evidence="4">Transmembrane protein</fullName>
    </recommendedName>
</protein>
<keyword evidence="1" id="KW-1133">Transmembrane helix</keyword>